<sequence length="133" mass="13785">MSFRGLLRQGAGYVLTGGLAAVVDIGGFHLLSARMDGVLVPAVLSFLAAAVVNYLLSSVFVFGRDWRSARRAGLFIVFASIGLAINAGSTWLLASSLPIAPTWAKVGGVGIAFAANFLMNALIVFRPSGTAKA</sequence>
<dbReference type="RefSeq" id="WP_135283801.1">
    <property type="nucleotide sequence ID" value="NZ_SMLL01000001.1"/>
</dbReference>
<feature type="transmembrane region" description="Helical" evidence="6">
    <location>
        <begin position="74"/>
        <end position="94"/>
    </location>
</feature>
<gene>
    <name evidence="8" type="ORF">EZ242_04000</name>
</gene>
<dbReference type="Proteomes" id="UP000297564">
    <property type="component" value="Unassembled WGS sequence"/>
</dbReference>
<feature type="transmembrane region" description="Helical" evidence="6">
    <location>
        <begin position="38"/>
        <end position="62"/>
    </location>
</feature>
<proteinExistence type="inferred from homology"/>
<name>A0A4Z0C352_9BURK</name>
<comment type="subcellular location">
    <subcellularLocation>
        <location evidence="1">Membrane</location>
        <topology evidence="1">Multi-pass membrane protein</topology>
    </subcellularLocation>
</comment>
<evidence type="ECO:0000313" key="9">
    <source>
        <dbReference type="Proteomes" id="UP000297564"/>
    </source>
</evidence>
<evidence type="ECO:0000256" key="6">
    <source>
        <dbReference type="SAM" id="Phobius"/>
    </source>
</evidence>
<evidence type="ECO:0000256" key="5">
    <source>
        <dbReference type="ARBA" id="ARBA00023136"/>
    </source>
</evidence>
<dbReference type="GO" id="GO:0000271">
    <property type="term" value="P:polysaccharide biosynthetic process"/>
    <property type="evidence" value="ECO:0007669"/>
    <property type="project" value="InterPro"/>
</dbReference>
<accession>A0A4Z0C352</accession>
<dbReference type="AlphaFoldDB" id="A0A4Z0C352"/>
<feature type="domain" description="GtrA/DPMS transmembrane" evidence="7">
    <location>
        <begin position="13"/>
        <end position="125"/>
    </location>
</feature>
<dbReference type="GO" id="GO:0005886">
    <property type="term" value="C:plasma membrane"/>
    <property type="evidence" value="ECO:0007669"/>
    <property type="project" value="TreeGrafter"/>
</dbReference>
<comment type="similarity">
    <text evidence="2">Belongs to the GtrA family.</text>
</comment>
<dbReference type="InterPro" id="IPR051401">
    <property type="entry name" value="GtrA_CellWall_Glycosyl"/>
</dbReference>
<keyword evidence="3 6" id="KW-0812">Transmembrane</keyword>
<evidence type="ECO:0000313" key="8">
    <source>
        <dbReference type="EMBL" id="TFZ04918.1"/>
    </source>
</evidence>
<keyword evidence="5 6" id="KW-0472">Membrane</keyword>
<dbReference type="InterPro" id="IPR007267">
    <property type="entry name" value="GtrA_DPMS_TM"/>
</dbReference>
<evidence type="ECO:0000256" key="3">
    <source>
        <dbReference type="ARBA" id="ARBA00022692"/>
    </source>
</evidence>
<keyword evidence="9" id="KW-1185">Reference proteome</keyword>
<dbReference type="PANTHER" id="PTHR38459">
    <property type="entry name" value="PROPHAGE BACTOPRENOL-LINKED GLUCOSE TRANSLOCASE HOMOLOG"/>
    <property type="match status" value="1"/>
</dbReference>
<dbReference type="PANTHER" id="PTHR38459:SF1">
    <property type="entry name" value="PROPHAGE BACTOPRENOL-LINKED GLUCOSE TRANSLOCASE HOMOLOG"/>
    <property type="match status" value="1"/>
</dbReference>
<feature type="transmembrane region" description="Helical" evidence="6">
    <location>
        <begin position="106"/>
        <end position="125"/>
    </location>
</feature>
<evidence type="ECO:0000256" key="1">
    <source>
        <dbReference type="ARBA" id="ARBA00004141"/>
    </source>
</evidence>
<comment type="caution">
    <text evidence="8">The sequence shown here is derived from an EMBL/GenBank/DDBJ whole genome shotgun (WGS) entry which is preliminary data.</text>
</comment>
<reference evidence="8 9" key="1">
    <citation type="submission" date="2019-03" db="EMBL/GenBank/DDBJ databases">
        <title>Ramlibacter rhizophilus CCTCC AB2015357, whole genome shotgun sequence.</title>
        <authorList>
            <person name="Zhang X."/>
            <person name="Feng G."/>
            <person name="Zhu H."/>
        </authorList>
    </citation>
    <scope>NUCLEOTIDE SEQUENCE [LARGE SCALE GENOMIC DNA]</scope>
    <source>
        <strain evidence="8 9">CCTCC AB2015357</strain>
    </source>
</reference>
<organism evidence="8 9">
    <name type="scientific">Ramlibacter rhizophilus</name>
    <dbReference type="NCBI Taxonomy" id="1781167"/>
    <lineage>
        <taxon>Bacteria</taxon>
        <taxon>Pseudomonadati</taxon>
        <taxon>Pseudomonadota</taxon>
        <taxon>Betaproteobacteria</taxon>
        <taxon>Burkholderiales</taxon>
        <taxon>Comamonadaceae</taxon>
        <taxon>Ramlibacter</taxon>
    </lineage>
</organism>
<dbReference type="OrthoDB" id="7060875at2"/>
<evidence type="ECO:0000259" key="7">
    <source>
        <dbReference type="Pfam" id="PF04138"/>
    </source>
</evidence>
<evidence type="ECO:0000256" key="2">
    <source>
        <dbReference type="ARBA" id="ARBA00009399"/>
    </source>
</evidence>
<dbReference type="EMBL" id="SMLL01000001">
    <property type="protein sequence ID" value="TFZ04918.1"/>
    <property type="molecule type" value="Genomic_DNA"/>
</dbReference>
<evidence type="ECO:0000256" key="4">
    <source>
        <dbReference type="ARBA" id="ARBA00022989"/>
    </source>
</evidence>
<dbReference type="Pfam" id="PF04138">
    <property type="entry name" value="GtrA_DPMS_TM"/>
    <property type="match status" value="1"/>
</dbReference>
<keyword evidence="4 6" id="KW-1133">Transmembrane helix</keyword>
<protein>
    <submittedName>
        <fullName evidence="8">GtrA family protein</fullName>
    </submittedName>
</protein>
<feature type="transmembrane region" description="Helical" evidence="6">
    <location>
        <begin position="12"/>
        <end position="32"/>
    </location>
</feature>